<organism evidence="1">
    <name type="scientific">Solanum chacoense</name>
    <name type="common">Chaco potato</name>
    <dbReference type="NCBI Taxonomy" id="4108"/>
    <lineage>
        <taxon>Eukaryota</taxon>
        <taxon>Viridiplantae</taxon>
        <taxon>Streptophyta</taxon>
        <taxon>Embryophyta</taxon>
        <taxon>Tracheophyta</taxon>
        <taxon>Spermatophyta</taxon>
        <taxon>Magnoliopsida</taxon>
        <taxon>eudicotyledons</taxon>
        <taxon>Gunneridae</taxon>
        <taxon>Pentapetalae</taxon>
        <taxon>asterids</taxon>
        <taxon>lamiids</taxon>
        <taxon>Solanales</taxon>
        <taxon>Solanaceae</taxon>
        <taxon>Solanoideae</taxon>
        <taxon>Solaneae</taxon>
        <taxon>Solanum</taxon>
    </lineage>
</organism>
<sequence>MSKTLIRINKYLLLRRCHPTFSILALLLHIDRNFKMKNDPKNFKITNQLCKNTCVILIKL</sequence>
<protein>
    <submittedName>
        <fullName evidence="1">Putative ovule protein</fullName>
    </submittedName>
</protein>
<proteinExistence type="predicted"/>
<dbReference type="AlphaFoldDB" id="A0A0V0GNJ1"/>
<reference evidence="1" key="1">
    <citation type="submission" date="2015-12" db="EMBL/GenBank/DDBJ databases">
        <title>Gene expression during late stages of embryo sac development: a critical building block for successful pollen-pistil interactions.</title>
        <authorList>
            <person name="Liu Y."/>
            <person name="Joly V."/>
            <person name="Sabar M."/>
            <person name="Matton D.P."/>
        </authorList>
    </citation>
    <scope>NUCLEOTIDE SEQUENCE</scope>
</reference>
<evidence type="ECO:0000313" key="1">
    <source>
        <dbReference type="EMBL" id="JAP08774.1"/>
    </source>
</evidence>
<name>A0A0V0GNJ1_SOLCH</name>
<dbReference type="EMBL" id="GEDG01036287">
    <property type="protein sequence ID" value="JAP08774.1"/>
    <property type="molecule type" value="Transcribed_RNA"/>
</dbReference>
<accession>A0A0V0GNJ1</accession>